<dbReference type="InterPro" id="IPR017896">
    <property type="entry name" value="4Fe4S_Fe-S-bd"/>
</dbReference>
<dbReference type="PANTHER" id="PTHR30224">
    <property type="entry name" value="ELECTRON TRANSPORT PROTEIN"/>
    <property type="match status" value="1"/>
</dbReference>
<keyword evidence="2" id="KW-1003">Cell membrane</keyword>
<feature type="transmembrane region" description="Helical" evidence="4">
    <location>
        <begin position="580"/>
        <end position="598"/>
    </location>
</feature>
<evidence type="ECO:0000313" key="7">
    <source>
        <dbReference type="EMBL" id="RFA32843.1"/>
    </source>
</evidence>
<feature type="signal peptide" evidence="5">
    <location>
        <begin position="1"/>
        <end position="25"/>
    </location>
</feature>
<name>A0A3E0WKW2_9GAMM</name>
<dbReference type="Pfam" id="PF12801">
    <property type="entry name" value="Fer4_5"/>
    <property type="match status" value="2"/>
</dbReference>
<dbReference type="InterPro" id="IPR052378">
    <property type="entry name" value="NosR_regulator"/>
</dbReference>
<organism evidence="7 8">
    <name type="scientific">Alkalilimnicola ehrlichii</name>
    <dbReference type="NCBI Taxonomy" id="351052"/>
    <lineage>
        <taxon>Bacteria</taxon>
        <taxon>Pseudomonadati</taxon>
        <taxon>Pseudomonadota</taxon>
        <taxon>Gammaproteobacteria</taxon>
        <taxon>Chromatiales</taxon>
        <taxon>Ectothiorhodospiraceae</taxon>
        <taxon>Alkalilimnicola</taxon>
    </lineage>
</organism>
<evidence type="ECO:0000256" key="1">
    <source>
        <dbReference type="ARBA" id="ARBA00004236"/>
    </source>
</evidence>
<dbReference type="GO" id="GO:0010181">
    <property type="term" value="F:FMN binding"/>
    <property type="evidence" value="ECO:0007669"/>
    <property type="project" value="InterPro"/>
</dbReference>
<proteinExistence type="predicted"/>
<feature type="domain" description="FMN-binding" evidence="6">
    <location>
        <begin position="71"/>
        <end position="166"/>
    </location>
</feature>
<keyword evidence="4" id="KW-0812">Transmembrane</keyword>
<reference evidence="8" key="1">
    <citation type="submission" date="2017-05" db="EMBL/GenBank/DDBJ databases">
        <authorList>
            <person name="Sharma S."/>
            <person name="Sidhu C."/>
            <person name="Pinnaka A.K."/>
        </authorList>
    </citation>
    <scope>NUCLEOTIDE SEQUENCE [LARGE SCALE GENOMIC DNA]</scope>
    <source>
        <strain evidence="8">AK93</strain>
    </source>
</reference>
<gene>
    <name evidence="7" type="ORF">CAL65_18780</name>
</gene>
<dbReference type="AlphaFoldDB" id="A0A3E0WKW2"/>
<evidence type="ECO:0000313" key="8">
    <source>
        <dbReference type="Proteomes" id="UP000256763"/>
    </source>
</evidence>
<dbReference type="OrthoDB" id="9806398at2"/>
<feature type="transmembrane region" description="Helical" evidence="4">
    <location>
        <begin position="400"/>
        <end position="423"/>
    </location>
</feature>
<dbReference type="PIRSF" id="PIRSF036354">
    <property type="entry name" value="NosR"/>
    <property type="match status" value="1"/>
</dbReference>
<dbReference type="PANTHER" id="PTHR30224:SF4">
    <property type="entry name" value="ELECTRON TRANSPORT PROTEIN YCCM-RELATED"/>
    <property type="match status" value="1"/>
</dbReference>
<feature type="chain" id="PRO_5017650888" evidence="5">
    <location>
        <begin position="26"/>
        <end position="706"/>
    </location>
</feature>
<comment type="subcellular location">
    <subcellularLocation>
        <location evidence="1">Cell membrane</location>
    </subcellularLocation>
</comment>
<feature type="transmembrane region" description="Helical" evidence="4">
    <location>
        <begin position="540"/>
        <end position="560"/>
    </location>
</feature>
<evidence type="ECO:0000256" key="4">
    <source>
        <dbReference type="SAM" id="Phobius"/>
    </source>
</evidence>
<dbReference type="GO" id="GO:0045893">
    <property type="term" value="P:positive regulation of DNA-templated transcription"/>
    <property type="evidence" value="ECO:0007669"/>
    <property type="project" value="InterPro"/>
</dbReference>
<keyword evidence="3 4" id="KW-0472">Membrane</keyword>
<keyword evidence="8" id="KW-1185">Reference proteome</keyword>
<dbReference type="InterPro" id="IPR011399">
    <property type="entry name" value="NosR"/>
</dbReference>
<dbReference type="Proteomes" id="UP000256763">
    <property type="component" value="Unassembled WGS sequence"/>
</dbReference>
<comment type="caution">
    <text evidence="7">The sequence shown here is derived from an EMBL/GenBank/DDBJ whole genome shotgun (WGS) entry which is preliminary data.</text>
</comment>
<evidence type="ECO:0000256" key="2">
    <source>
        <dbReference type="ARBA" id="ARBA00022475"/>
    </source>
</evidence>
<protein>
    <submittedName>
        <fullName evidence="7">Regulatory protein NosR</fullName>
    </submittedName>
</protein>
<dbReference type="GO" id="GO:0005886">
    <property type="term" value="C:plasma membrane"/>
    <property type="evidence" value="ECO:0007669"/>
    <property type="project" value="UniProtKB-SubCell"/>
</dbReference>
<dbReference type="SUPFAM" id="SSF54862">
    <property type="entry name" value="4Fe-4S ferredoxins"/>
    <property type="match status" value="1"/>
</dbReference>
<dbReference type="GO" id="GO:0003677">
    <property type="term" value="F:DNA binding"/>
    <property type="evidence" value="ECO:0007669"/>
    <property type="project" value="InterPro"/>
</dbReference>
<evidence type="ECO:0000259" key="6">
    <source>
        <dbReference type="SMART" id="SM00900"/>
    </source>
</evidence>
<dbReference type="RefSeq" id="WP_116303684.1">
    <property type="nucleotide sequence ID" value="NZ_NFZV01000026.1"/>
</dbReference>
<dbReference type="NCBIfam" id="NF046105">
    <property type="entry name" value="TransRegNosR"/>
    <property type="match status" value="1"/>
</dbReference>
<dbReference type="Pfam" id="PF04205">
    <property type="entry name" value="FMN_bind"/>
    <property type="match status" value="1"/>
</dbReference>
<feature type="transmembrane region" description="Helical" evidence="4">
    <location>
        <begin position="479"/>
        <end position="509"/>
    </location>
</feature>
<evidence type="ECO:0000256" key="5">
    <source>
        <dbReference type="SAM" id="SignalP"/>
    </source>
</evidence>
<keyword evidence="4" id="KW-1133">Transmembrane helix</keyword>
<keyword evidence="5" id="KW-0732">Signal</keyword>
<dbReference type="InterPro" id="IPR007329">
    <property type="entry name" value="FMN-bd"/>
</dbReference>
<evidence type="ECO:0000256" key="3">
    <source>
        <dbReference type="ARBA" id="ARBA00023136"/>
    </source>
</evidence>
<dbReference type="SMART" id="SM00900">
    <property type="entry name" value="FMN_bind"/>
    <property type="match status" value="1"/>
</dbReference>
<dbReference type="EMBL" id="NFZW01000025">
    <property type="protein sequence ID" value="RFA32843.1"/>
    <property type="molecule type" value="Genomic_DNA"/>
</dbReference>
<sequence length="706" mass="78657">MSIRLGLVAFACALLGALLWLSVSAAATHPFFPDATRIAEPSGEPKVRAVYRNDELLGYLFETNDVAPIPAYSGKPVNMLVGLSVEGRITGVEVIEHHEPIMLVGIPESALDDFVGQYITRSVRERVRVGRSRRVQPDVVNVDAVSGATVTVVVMGEGIMRSAHVVAQAYGLSVGGEGAVARVYDEVFYEAGWEALREEGAIGRLHLTRGEVDEAFVGSEAEGVGVAAPGTEDDTFIDFYYAYASAPTIGRNLLGEANYERLMSGLAEDEHAILLMARGEYSFRGSGYVRGGIFDRIHLHQGSHSLSFRDRDYLRFRTVAPEDAPRLAEIGAFVIRAEHGFDPGKPWEIDLLVRRQTGPLDSVFITFSGEYQLPAHYFEAPSAVNDAASALWVEVWRDRVFQIAVLALGLTVLTFILLFQDWLTRYPRLISRLRVGFLLYTLFFIGWYSLAQLSVVNVLTFTGALMTEFNWETFLLDPLIFILWAFVAVTLLLWGRGVFCGWLCPFGALQELVNKVARKVKIPQYELPFAVHERLWALKYLILLFLFAVSLHSLGQAEVYAEVEPFKTAILMQFQREWGFVIYALGLVLVSAFTNKFYCRYVCPLGAALAVPARLRLFDWLKRHPNDCGQPCQICANECEVQAIHPDGRINPNECHHCLDCQVTYWNDRKCPPMVKQRKRHEKAAARAGGGFPEIHVPASAGKAKG</sequence>
<feature type="transmembrane region" description="Helical" evidence="4">
    <location>
        <begin position="435"/>
        <end position="459"/>
    </location>
</feature>
<accession>A0A3E0WKW2</accession>